<evidence type="ECO:0000256" key="2">
    <source>
        <dbReference type="ARBA" id="ARBA00022448"/>
    </source>
</evidence>
<evidence type="ECO:0000256" key="5">
    <source>
        <dbReference type="ARBA" id="ARBA00022989"/>
    </source>
</evidence>
<keyword evidence="4 7" id="KW-0812">Transmembrane</keyword>
<keyword evidence="10" id="KW-1185">Reference proteome</keyword>
<comment type="caution">
    <text evidence="7">Lacks conserved residue(s) required for the propagation of feature annotation.</text>
</comment>
<comment type="similarity">
    <text evidence="7">Belongs to the TRAP transporter small permease family.</text>
</comment>
<feature type="domain" description="Tripartite ATP-independent periplasmic transporters DctQ component" evidence="8">
    <location>
        <begin position="24"/>
        <end position="151"/>
    </location>
</feature>
<accession>A0ABT2E8G3</accession>
<comment type="function">
    <text evidence="7">Part of the tripartite ATP-independent periplasmic (TRAP) transport system.</text>
</comment>
<dbReference type="InterPro" id="IPR055348">
    <property type="entry name" value="DctQ"/>
</dbReference>
<evidence type="ECO:0000256" key="4">
    <source>
        <dbReference type="ARBA" id="ARBA00022692"/>
    </source>
</evidence>
<name>A0ABT2E8G3_9GAMM</name>
<keyword evidence="2 7" id="KW-0813">Transport</keyword>
<organism evidence="9 10">
    <name type="scientific">Halomonas dongshanensis</name>
    <dbReference type="NCBI Taxonomy" id="2890835"/>
    <lineage>
        <taxon>Bacteria</taxon>
        <taxon>Pseudomonadati</taxon>
        <taxon>Pseudomonadota</taxon>
        <taxon>Gammaproteobacteria</taxon>
        <taxon>Oceanospirillales</taxon>
        <taxon>Halomonadaceae</taxon>
        <taxon>Halomonas</taxon>
    </lineage>
</organism>
<evidence type="ECO:0000256" key="1">
    <source>
        <dbReference type="ARBA" id="ARBA00004651"/>
    </source>
</evidence>
<proteinExistence type="inferred from homology"/>
<protein>
    <recommendedName>
        <fullName evidence="7">TRAP transporter small permease protein</fullName>
    </recommendedName>
</protein>
<dbReference type="Proteomes" id="UP001165542">
    <property type="component" value="Unassembled WGS sequence"/>
</dbReference>
<reference evidence="9" key="1">
    <citation type="submission" date="2021-11" db="EMBL/GenBank/DDBJ databases">
        <title>Halomonas sp., isolated from a coastal aquaculture zone in Dongshan Bay.</title>
        <authorList>
            <person name="Lin W."/>
        </authorList>
    </citation>
    <scope>NUCLEOTIDE SEQUENCE</scope>
    <source>
        <strain evidence="9">Yzlin-01</strain>
    </source>
</reference>
<feature type="transmembrane region" description="Helical" evidence="7">
    <location>
        <begin position="86"/>
        <end position="108"/>
    </location>
</feature>
<gene>
    <name evidence="9" type="ORF">LLY24_00705</name>
</gene>
<comment type="subunit">
    <text evidence="7">The complex comprises the extracytoplasmic solute receptor protein and the two transmembrane proteins.</text>
</comment>
<evidence type="ECO:0000313" key="10">
    <source>
        <dbReference type="Proteomes" id="UP001165542"/>
    </source>
</evidence>
<feature type="transmembrane region" description="Helical" evidence="7">
    <location>
        <begin position="47"/>
        <end position="65"/>
    </location>
</feature>
<sequence length="166" mass="17803">MRIVLKRSAIALALLGGLLLVCAIGISLISMLGRRLWSAPLSGDIELLQMMIAVAVACFLPLCEINDRHIRVDIVGTMFPEGLNRALLALAHWTLALVSALLVWRTALLALDSLAYNAQSTQLGVPQWIPQAAMLPGLAMLGVCALYMGVRSLYYASDDDTAGEGI</sequence>
<dbReference type="RefSeq" id="WP_259034348.1">
    <property type="nucleotide sequence ID" value="NZ_JAJISC010000001.1"/>
</dbReference>
<feature type="transmembrane region" description="Helical" evidence="7">
    <location>
        <begin position="128"/>
        <end position="148"/>
    </location>
</feature>
<evidence type="ECO:0000256" key="7">
    <source>
        <dbReference type="RuleBase" id="RU369079"/>
    </source>
</evidence>
<evidence type="ECO:0000256" key="3">
    <source>
        <dbReference type="ARBA" id="ARBA00022475"/>
    </source>
</evidence>
<keyword evidence="6 7" id="KW-0472">Membrane</keyword>
<keyword evidence="7" id="KW-0997">Cell inner membrane</keyword>
<keyword evidence="5 7" id="KW-1133">Transmembrane helix</keyword>
<comment type="caution">
    <text evidence="9">The sequence shown here is derived from an EMBL/GenBank/DDBJ whole genome shotgun (WGS) entry which is preliminary data.</text>
</comment>
<evidence type="ECO:0000256" key="6">
    <source>
        <dbReference type="ARBA" id="ARBA00023136"/>
    </source>
</evidence>
<evidence type="ECO:0000259" key="8">
    <source>
        <dbReference type="Pfam" id="PF04290"/>
    </source>
</evidence>
<keyword evidence="3" id="KW-1003">Cell membrane</keyword>
<evidence type="ECO:0000313" key="9">
    <source>
        <dbReference type="EMBL" id="MCS2607840.1"/>
    </source>
</evidence>
<comment type="subcellular location">
    <subcellularLocation>
        <location evidence="7">Cell inner membrane</location>
        <topology evidence="7">Multi-pass membrane protein</topology>
    </subcellularLocation>
    <subcellularLocation>
        <location evidence="1">Cell membrane</location>
        <topology evidence="1">Multi-pass membrane protein</topology>
    </subcellularLocation>
</comment>
<dbReference type="EMBL" id="JAJISC010000001">
    <property type="protein sequence ID" value="MCS2607840.1"/>
    <property type="molecule type" value="Genomic_DNA"/>
</dbReference>
<dbReference type="Pfam" id="PF04290">
    <property type="entry name" value="DctQ"/>
    <property type="match status" value="1"/>
</dbReference>